<feature type="binding site" evidence="9">
    <location>
        <position position="225"/>
    </location>
    <ligand>
        <name>Mg(2+)</name>
        <dbReference type="ChEBI" id="CHEBI:18420"/>
        <label>2</label>
    </ligand>
</feature>
<evidence type="ECO:0000256" key="9">
    <source>
        <dbReference type="HAMAP-Rule" id="MF_00211"/>
    </source>
</evidence>
<dbReference type="EMBL" id="BAVR01000060">
    <property type="protein sequence ID" value="GAE90226.1"/>
    <property type="molecule type" value="Genomic_DNA"/>
</dbReference>
<dbReference type="HAMAP" id="MF_00211">
    <property type="entry name" value="TrpD"/>
    <property type="match status" value="1"/>
</dbReference>
<feature type="binding site" evidence="9">
    <location>
        <position position="120"/>
    </location>
    <ligand>
        <name>5-phospho-alpha-D-ribose 1-diphosphate</name>
        <dbReference type="ChEBI" id="CHEBI:58017"/>
    </ligand>
</feature>
<evidence type="ECO:0000313" key="12">
    <source>
        <dbReference type="EMBL" id="GAE90226.1"/>
    </source>
</evidence>
<dbReference type="SUPFAM" id="SSF52418">
    <property type="entry name" value="Nucleoside phosphorylase/phosphoribosyltransferase catalytic domain"/>
    <property type="match status" value="1"/>
</dbReference>
<evidence type="ECO:0000256" key="1">
    <source>
        <dbReference type="ARBA" id="ARBA00004907"/>
    </source>
</evidence>
<feature type="binding site" evidence="9">
    <location>
        <position position="92"/>
    </location>
    <ligand>
        <name>Mg(2+)</name>
        <dbReference type="ChEBI" id="CHEBI:18420"/>
        <label>1</label>
    </ligand>
</feature>
<evidence type="ECO:0000256" key="3">
    <source>
        <dbReference type="ARBA" id="ARBA00022676"/>
    </source>
</evidence>
<dbReference type="InterPro" id="IPR035902">
    <property type="entry name" value="Nuc_phospho_transferase"/>
</dbReference>
<reference evidence="12" key="1">
    <citation type="journal article" date="2014" name="Genome Announc.">
        <title>Draft Genome Sequence of Clostridium straminisolvens Strain JCM 21531T, Isolated from a Cellulose-Degrading Bacterial Community.</title>
        <authorList>
            <person name="Yuki M."/>
            <person name="Oshima K."/>
            <person name="Suda W."/>
            <person name="Sakamoto M."/>
            <person name="Kitamura K."/>
            <person name="Iida T."/>
            <person name="Hattori M."/>
            <person name="Ohkuma M."/>
        </authorList>
    </citation>
    <scope>NUCLEOTIDE SEQUENCE [LARGE SCALE GENOMIC DNA]</scope>
    <source>
        <strain evidence="12">JCM 21531</strain>
    </source>
</reference>
<keyword evidence="6 9" id="KW-0057">Aromatic amino acid biosynthesis</keyword>
<comment type="pathway">
    <text evidence="1 9">Amino-acid biosynthesis; L-tryptophan biosynthesis; L-tryptophan from chorismate: step 2/5.</text>
</comment>
<dbReference type="UniPathway" id="UPA00035">
    <property type="reaction ID" value="UER00041"/>
</dbReference>
<comment type="cofactor">
    <cofactor evidence="9">
        <name>Mg(2+)</name>
        <dbReference type="ChEBI" id="CHEBI:18420"/>
    </cofactor>
    <text evidence="9">Binds 2 magnesium ions per monomer.</text>
</comment>
<proteinExistence type="inferred from homology"/>
<accession>W4VAL3</accession>
<dbReference type="EC" id="2.4.2.18" evidence="9"/>
<name>W4VAL3_9FIRM</name>
<dbReference type="SUPFAM" id="SSF47648">
    <property type="entry name" value="Nucleoside phosphorylase/phosphoribosyltransferase N-terminal domain"/>
    <property type="match status" value="1"/>
</dbReference>
<comment type="similarity">
    <text evidence="9">Belongs to the anthranilate phosphoribosyltransferase family.</text>
</comment>
<comment type="similarity">
    <text evidence="8">In the C-terminal section; belongs to the anthranilate phosphoribosyltransferase family.</text>
</comment>
<comment type="catalytic activity">
    <reaction evidence="7 9">
        <text>N-(5-phospho-beta-D-ribosyl)anthranilate + diphosphate = 5-phospho-alpha-D-ribose 1-diphosphate + anthranilate</text>
        <dbReference type="Rhea" id="RHEA:11768"/>
        <dbReference type="ChEBI" id="CHEBI:16567"/>
        <dbReference type="ChEBI" id="CHEBI:18277"/>
        <dbReference type="ChEBI" id="CHEBI:33019"/>
        <dbReference type="ChEBI" id="CHEBI:58017"/>
        <dbReference type="EC" id="2.4.2.18"/>
    </reaction>
</comment>
<dbReference type="FunFam" id="3.40.1030.10:FF:000002">
    <property type="entry name" value="Anthranilate phosphoribosyltransferase"/>
    <property type="match status" value="1"/>
</dbReference>
<evidence type="ECO:0000256" key="5">
    <source>
        <dbReference type="ARBA" id="ARBA00022822"/>
    </source>
</evidence>
<evidence type="ECO:0000256" key="8">
    <source>
        <dbReference type="ARBA" id="ARBA00061188"/>
    </source>
</evidence>
<dbReference type="NCBIfam" id="TIGR01245">
    <property type="entry name" value="trpD"/>
    <property type="match status" value="1"/>
</dbReference>
<keyword evidence="2 9" id="KW-0028">Amino-acid biosynthesis</keyword>
<keyword evidence="4 9" id="KW-0808">Transferase</keyword>
<dbReference type="PANTHER" id="PTHR43285">
    <property type="entry name" value="ANTHRANILATE PHOSPHORIBOSYLTRANSFERASE"/>
    <property type="match status" value="1"/>
</dbReference>
<evidence type="ECO:0000256" key="4">
    <source>
        <dbReference type="ARBA" id="ARBA00022679"/>
    </source>
</evidence>
<dbReference type="Pfam" id="PF00591">
    <property type="entry name" value="Glycos_transf_3"/>
    <property type="match status" value="1"/>
</dbReference>
<evidence type="ECO:0000256" key="7">
    <source>
        <dbReference type="ARBA" id="ARBA00052328"/>
    </source>
</evidence>
<protein>
    <recommendedName>
        <fullName evidence="9">Anthranilate phosphoribosyltransferase</fullName>
        <ecNumber evidence="9">2.4.2.18</ecNumber>
    </recommendedName>
</protein>
<keyword evidence="13" id="KW-1185">Reference proteome</keyword>
<evidence type="ECO:0000256" key="2">
    <source>
        <dbReference type="ARBA" id="ARBA00022605"/>
    </source>
</evidence>
<comment type="function">
    <text evidence="9">Catalyzes the transfer of the phosphoribosyl group of 5-phosphorylribose-1-pyrophosphate (PRPP) to anthranilate to yield N-(5'-phosphoribosyl)-anthranilate (PRA).</text>
</comment>
<dbReference type="InterPro" id="IPR005940">
    <property type="entry name" value="Anthranilate_Pribosyl_Tfrase"/>
</dbReference>
<feature type="domain" description="Glycosyl transferase family 3" evidence="10">
    <location>
        <begin position="75"/>
        <end position="324"/>
    </location>
</feature>
<dbReference type="Pfam" id="PF02885">
    <property type="entry name" value="Glycos_trans_3N"/>
    <property type="match status" value="1"/>
</dbReference>
<keyword evidence="3 9" id="KW-0328">Glycosyltransferase</keyword>
<feature type="binding site" evidence="9">
    <location>
        <position position="80"/>
    </location>
    <ligand>
        <name>5-phospho-alpha-D-ribose 1-diphosphate</name>
        <dbReference type="ChEBI" id="CHEBI:58017"/>
    </ligand>
</feature>
<evidence type="ECO:0000313" key="13">
    <source>
        <dbReference type="Proteomes" id="UP000019109"/>
    </source>
</evidence>
<dbReference type="AlphaFoldDB" id="W4VAL3"/>
<keyword evidence="5 9" id="KW-0822">Tryptophan biosynthesis</keyword>
<dbReference type="OrthoDB" id="9806430at2"/>
<sequence>MLKNAISKLVEGKNLTEAEIVEALDCIMEGKATPAQIGSFITALRIKGETIEEITGCAKVMREKANKICPNLEYYIDTCGTGGDGTNTFNISTASAFVAAAGGVYVAKHGNRSVSSKSGSADVLEALGVNIDIDPGQVKECIENVGIGFIYAPLFHKSMKHAAGPRRELGIRTIFNILGPLTNPSNAKGQVLGVFNPNLTEAVANVLLNLGVERAMVIHGMDGMDEITTTTSTKVSEIRNNEVITYELNPENYGFSLASPKDLTGKDAEDNAQIIRRIFNGEKGPKRDIVVLNSAAALYVGKAASSFEEGIGLAEEIIDSGKALEKIGELVEFTNSFVKYNEMSG</sequence>
<dbReference type="RefSeq" id="WP_038290808.1">
    <property type="nucleotide sequence ID" value="NZ_BAVR01000060.1"/>
</dbReference>
<dbReference type="GO" id="GO:0000162">
    <property type="term" value="P:L-tryptophan biosynthetic process"/>
    <property type="evidence" value="ECO:0007669"/>
    <property type="project" value="UniProtKB-UniRule"/>
</dbReference>
<evidence type="ECO:0000259" key="10">
    <source>
        <dbReference type="Pfam" id="PF00591"/>
    </source>
</evidence>
<comment type="caution">
    <text evidence="12">The sequence shown here is derived from an EMBL/GenBank/DDBJ whole genome shotgun (WGS) entry which is preliminary data.</text>
</comment>
<organism evidence="12 13">
    <name type="scientific">Acetivibrio straminisolvens JCM 21531</name>
    <dbReference type="NCBI Taxonomy" id="1294263"/>
    <lineage>
        <taxon>Bacteria</taxon>
        <taxon>Bacillati</taxon>
        <taxon>Bacillota</taxon>
        <taxon>Clostridia</taxon>
        <taxon>Eubacteriales</taxon>
        <taxon>Oscillospiraceae</taxon>
        <taxon>Acetivibrio</taxon>
    </lineage>
</organism>
<comment type="subunit">
    <text evidence="9">Homodimer.</text>
</comment>
<gene>
    <name evidence="9" type="primary">trpD</name>
    <name evidence="12" type="ORF">JCM21531_3817</name>
</gene>
<feature type="binding site" evidence="9">
    <location>
        <begin position="108"/>
        <end position="116"/>
    </location>
    <ligand>
        <name>5-phospho-alpha-D-ribose 1-diphosphate</name>
        <dbReference type="ChEBI" id="CHEBI:58017"/>
    </ligand>
</feature>
<dbReference type="InterPro" id="IPR000312">
    <property type="entry name" value="Glycosyl_Trfase_fam3"/>
</dbReference>
<dbReference type="GO" id="GO:0005829">
    <property type="term" value="C:cytosol"/>
    <property type="evidence" value="ECO:0007669"/>
    <property type="project" value="TreeGrafter"/>
</dbReference>
<dbReference type="Proteomes" id="UP000019109">
    <property type="component" value="Unassembled WGS sequence"/>
</dbReference>
<dbReference type="Gene3D" id="3.40.1030.10">
    <property type="entry name" value="Nucleoside phosphorylase/phosphoribosyltransferase catalytic domain"/>
    <property type="match status" value="1"/>
</dbReference>
<feature type="binding site" evidence="9">
    <location>
        <position position="80"/>
    </location>
    <ligand>
        <name>anthranilate</name>
        <dbReference type="ChEBI" id="CHEBI:16567"/>
        <label>1</label>
    </ligand>
</feature>
<dbReference type="GO" id="GO:0004048">
    <property type="term" value="F:anthranilate phosphoribosyltransferase activity"/>
    <property type="evidence" value="ECO:0007669"/>
    <property type="project" value="UniProtKB-UniRule"/>
</dbReference>
<dbReference type="InterPro" id="IPR036320">
    <property type="entry name" value="Glycosyl_Trfase_fam3_N_dom_sf"/>
</dbReference>
<evidence type="ECO:0000256" key="6">
    <source>
        <dbReference type="ARBA" id="ARBA00023141"/>
    </source>
</evidence>
<feature type="binding site" evidence="9">
    <location>
        <begin position="83"/>
        <end position="84"/>
    </location>
    <ligand>
        <name>5-phospho-alpha-D-ribose 1-diphosphate</name>
        <dbReference type="ChEBI" id="CHEBI:58017"/>
    </ligand>
</feature>
<keyword evidence="9" id="KW-0479">Metal-binding</keyword>
<feature type="domain" description="Glycosyl transferase family 3 N-terminal" evidence="11">
    <location>
        <begin position="3"/>
        <end position="65"/>
    </location>
</feature>
<feature type="binding site" evidence="9">
    <location>
        <begin position="90"/>
        <end position="93"/>
    </location>
    <ligand>
        <name>5-phospho-alpha-D-ribose 1-diphosphate</name>
        <dbReference type="ChEBI" id="CHEBI:58017"/>
    </ligand>
</feature>
<feature type="binding site" evidence="9">
    <location>
        <position position="166"/>
    </location>
    <ligand>
        <name>anthranilate</name>
        <dbReference type="ChEBI" id="CHEBI:16567"/>
        <label>2</label>
    </ligand>
</feature>
<dbReference type="InterPro" id="IPR017459">
    <property type="entry name" value="Glycosyl_Trfase_fam3_N_dom"/>
</dbReference>
<feature type="binding site" evidence="9">
    <location>
        <position position="88"/>
    </location>
    <ligand>
        <name>5-phospho-alpha-D-ribose 1-diphosphate</name>
        <dbReference type="ChEBI" id="CHEBI:58017"/>
    </ligand>
</feature>
<dbReference type="GO" id="GO:0000287">
    <property type="term" value="F:magnesium ion binding"/>
    <property type="evidence" value="ECO:0007669"/>
    <property type="project" value="UniProtKB-UniRule"/>
</dbReference>
<comment type="caution">
    <text evidence="9">Lacks conserved residue(s) required for the propagation of feature annotation.</text>
</comment>
<feature type="binding site" evidence="9">
    <location>
        <position position="226"/>
    </location>
    <ligand>
        <name>Mg(2+)</name>
        <dbReference type="ChEBI" id="CHEBI:18420"/>
        <label>2</label>
    </ligand>
</feature>
<dbReference type="PANTHER" id="PTHR43285:SF2">
    <property type="entry name" value="ANTHRANILATE PHOSPHORIBOSYLTRANSFERASE"/>
    <property type="match status" value="1"/>
</dbReference>
<keyword evidence="9" id="KW-0460">Magnesium</keyword>
<feature type="binding site" evidence="9">
    <location>
        <position position="226"/>
    </location>
    <ligand>
        <name>Mg(2+)</name>
        <dbReference type="ChEBI" id="CHEBI:18420"/>
        <label>1</label>
    </ligand>
</feature>
<feature type="binding site" evidence="9">
    <location>
        <position position="111"/>
    </location>
    <ligand>
        <name>anthranilate</name>
        <dbReference type="ChEBI" id="CHEBI:16567"/>
        <label>1</label>
    </ligand>
</feature>
<evidence type="ECO:0000259" key="11">
    <source>
        <dbReference type="Pfam" id="PF02885"/>
    </source>
</evidence>
<dbReference type="STRING" id="1294263.JCM21531_3817"/>
<dbReference type="Gene3D" id="1.20.970.10">
    <property type="entry name" value="Transferase, Pyrimidine Nucleoside Phosphorylase, Chain C"/>
    <property type="match status" value="1"/>
</dbReference>